<dbReference type="Pfam" id="PF01198">
    <property type="entry name" value="Ribosomal_L31e"/>
    <property type="match status" value="1"/>
</dbReference>
<dbReference type="Proteomes" id="UP000276991">
    <property type="component" value="Unassembled WGS sequence"/>
</dbReference>
<keyword evidence="2" id="KW-0689">Ribosomal protein</keyword>
<dbReference type="SUPFAM" id="SSF81665">
    <property type="entry name" value="Calcium ATPase, transmembrane domain M"/>
    <property type="match status" value="1"/>
</dbReference>
<evidence type="ECO:0000256" key="4">
    <source>
        <dbReference type="ARBA" id="ARBA00035230"/>
    </source>
</evidence>
<keyword evidence="8" id="KW-1185">Reference proteome</keyword>
<dbReference type="InterPro" id="IPR023298">
    <property type="entry name" value="ATPase_P-typ_TM_dom_sf"/>
</dbReference>
<dbReference type="PANTHER" id="PTHR13219">
    <property type="entry name" value="TRANSMEMBRANE PROTEIN 94"/>
    <property type="match status" value="1"/>
</dbReference>
<gene>
    <name evidence="7" type="ORF">NAV_LOCUS2019</name>
</gene>
<keyword evidence="3" id="KW-0687">Ribonucleoprotein</keyword>
<dbReference type="InterPro" id="IPR000054">
    <property type="entry name" value="Ribosomal_eL31"/>
</dbReference>
<keyword evidence="6" id="KW-1133">Transmembrane helix</keyword>
<dbReference type="PANTHER" id="PTHR13219:SF6">
    <property type="entry name" value="TRANSMEMBRANE PROTEIN 94"/>
    <property type="match status" value="1"/>
</dbReference>
<dbReference type="EMBL" id="UPTC01000195">
    <property type="protein sequence ID" value="VBB27189.1"/>
    <property type="molecule type" value="Genomic_DNA"/>
</dbReference>
<dbReference type="SUPFAM" id="SSF81660">
    <property type="entry name" value="Metal cation-transporting ATPase, ATP-binding domain N"/>
    <property type="match status" value="1"/>
</dbReference>
<sequence>MCSTRLWRGICGKVRHLTMAPSKKGSKQERKPRSAMSEVVTREYTVNLHRRLHGVGFKKRAPQAIKAIRKFAEEQMGTKDVRVHIRLNEFLWSKGVKNVPYRVRVRLSRRRNDDESSADRLYTLVTHVPVTTFKKLTTVSPLNCSTFRPETLLMIENDITDEHHYINTREAFAKLCEIVESEIDRERELAAGIFTFRFLTHDEVATGSFCIIYAIASIVCCFVLLTCSLLRGYSLFDQLASVLFLVITISNICHSLKVYHKQRFAIIAKALNILDILKSLKEEDFEYEHLYTPPSDAISLQWTHRDHKLVNVPWMLLVDGDIIELRAGQSSPCRCMSQRGDIIDFGDKPRSSEMLCPETHSVLPSKSTLWKIVEPPVIEHIRSAFRNHCKKHSNLLNSEIDITLHFVLERCLLPFIFTITYVFVARESIIHFLVDTSLILLSLLGPMIPIFCLVGKLWNLGFVLGDDRNLRYNKSSSEDVAARIFVDRRRKGTVTNGFKAVYHYFTGHFHTSVDFVFTCGGLTSCAFLDKKGLLSWPNATIEKVLCFHCDGKGEERKLMPKILDLTMNEAESFPVHFDDSSWKCYKRSLLPFGINSIVNGCSLLPDYTLFLNHIRSISENVPNTITVSNRHCLCPLTHLLGIGDEVLEKFNISDRKTIGFYERLRKEGFDNELRRFRMPLENAFLTITKDGASKYYHVMSQGTADLLLSACTHVWCGNSLEPYTPNLHKRVLDFYQRNTMTGFCLVLAYRTLGCTISDTLSERYIDISLLEKYEEVEERTSIPRTVSLDMEFLEAFYRQSPLHTAYECFEEVMHGQTLCGLLVLQHQARSDVVQLVEQLDHACIRFIYFSKENELRSRVFTEKLGLEAGWNCHISLASEDEQSEVFNVSKDSYRRPTKLVLHRSATWSEYFPLHQNHSSIVSVGNNFRNSIQISNRSKYSPCSSPLILKHLSSKSETSLKKTQSDHSLYSYGEEIGPKIFPNKAKLPSGIKNIRPHLENVDNVPLLVNLFTDCDHFSCQSMIEVMQGNCSITVEPQHPALCSRKIPQNDSGLRKASTVATLLMGLCCDIVVFPSQTVDLISLISFCRYQLGSFRSSFVFFIFSSIALTLQQIFTLLLFPNVLSVFQVFLFIVIYVPLLSLSLMASSHEFDENRNEIAPKNISSAPERIIRRAVIHFLINFLPSLVIVCLIYYSTVIIIGKKYEQQGSFNYSFSTNHAIIIGQHVASFYVR</sequence>
<evidence type="ECO:0000256" key="1">
    <source>
        <dbReference type="ARBA" id="ARBA00010808"/>
    </source>
</evidence>
<feature type="transmembrane region" description="Helical" evidence="6">
    <location>
        <begin position="439"/>
        <end position="464"/>
    </location>
</feature>
<proteinExistence type="inferred from homology"/>
<feature type="transmembrane region" description="Helical" evidence="6">
    <location>
        <begin position="210"/>
        <end position="233"/>
    </location>
</feature>
<dbReference type="SMART" id="SM01380">
    <property type="entry name" value="Ribosomal_L31e"/>
    <property type="match status" value="1"/>
</dbReference>
<feature type="transmembrane region" description="Helical" evidence="6">
    <location>
        <begin position="1176"/>
        <end position="1198"/>
    </location>
</feature>
<protein>
    <recommendedName>
        <fullName evidence="4">Large ribosomal subunit protein eL31</fullName>
    </recommendedName>
    <alternativeName>
        <fullName evidence="5">60S ribosomal protein L31</fullName>
    </alternativeName>
</protein>
<feature type="transmembrane region" description="Helical" evidence="6">
    <location>
        <begin position="412"/>
        <end position="433"/>
    </location>
</feature>
<dbReference type="AlphaFoldDB" id="A0A498S5L1"/>
<dbReference type="FunFam" id="3.10.440.10:FF:000001">
    <property type="entry name" value="60S ribosomal protein L31"/>
    <property type="match status" value="1"/>
</dbReference>
<evidence type="ECO:0000256" key="3">
    <source>
        <dbReference type="ARBA" id="ARBA00023274"/>
    </source>
</evidence>
<evidence type="ECO:0000313" key="7">
    <source>
        <dbReference type="EMBL" id="VBB27189.1"/>
    </source>
</evidence>
<evidence type="ECO:0000256" key="6">
    <source>
        <dbReference type="SAM" id="Phobius"/>
    </source>
</evidence>
<feature type="transmembrane region" description="Helical" evidence="6">
    <location>
        <begin position="239"/>
        <end position="259"/>
    </location>
</feature>
<name>A0A498S5L1_ACAVI</name>
<reference evidence="7 8" key="1">
    <citation type="submission" date="2018-08" db="EMBL/GenBank/DDBJ databases">
        <authorList>
            <person name="Laetsch R D."/>
            <person name="Stevens L."/>
            <person name="Kumar S."/>
            <person name="Blaxter L. M."/>
        </authorList>
    </citation>
    <scope>NUCLEOTIDE SEQUENCE [LARGE SCALE GENOMIC DNA]</scope>
</reference>
<dbReference type="GO" id="GO:1990904">
    <property type="term" value="C:ribonucleoprotein complex"/>
    <property type="evidence" value="ECO:0007669"/>
    <property type="project" value="UniProtKB-KW"/>
</dbReference>
<dbReference type="InterPro" id="IPR023621">
    <property type="entry name" value="Ribosomal_eL31_dom_sf"/>
</dbReference>
<dbReference type="Gene3D" id="3.10.440.10">
    <property type="match status" value="1"/>
</dbReference>
<dbReference type="InterPro" id="IPR023299">
    <property type="entry name" value="ATPase_P-typ_cyto_dom_N"/>
</dbReference>
<dbReference type="GO" id="GO:0003735">
    <property type="term" value="F:structural constituent of ribosome"/>
    <property type="evidence" value="ECO:0007669"/>
    <property type="project" value="InterPro"/>
</dbReference>
<evidence type="ECO:0000313" key="8">
    <source>
        <dbReference type="Proteomes" id="UP000276991"/>
    </source>
</evidence>
<dbReference type="InterPro" id="IPR039720">
    <property type="entry name" value="TMEM94"/>
</dbReference>
<accession>A0A498S5L1</accession>
<organism evidence="7 8">
    <name type="scientific">Acanthocheilonema viteae</name>
    <name type="common">Filarial nematode worm</name>
    <name type="synonym">Dipetalonema viteae</name>
    <dbReference type="NCBI Taxonomy" id="6277"/>
    <lineage>
        <taxon>Eukaryota</taxon>
        <taxon>Metazoa</taxon>
        <taxon>Ecdysozoa</taxon>
        <taxon>Nematoda</taxon>
        <taxon>Chromadorea</taxon>
        <taxon>Rhabditida</taxon>
        <taxon>Spirurina</taxon>
        <taxon>Spiruromorpha</taxon>
        <taxon>Filarioidea</taxon>
        <taxon>Onchocercidae</taxon>
        <taxon>Acanthocheilonema</taxon>
    </lineage>
</organism>
<dbReference type="STRING" id="6277.A0A498S5L1"/>
<dbReference type="SUPFAM" id="SSF54575">
    <property type="entry name" value="Ribosomal protein L31e"/>
    <property type="match status" value="1"/>
</dbReference>
<keyword evidence="6" id="KW-0812">Transmembrane</keyword>
<evidence type="ECO:0000256" key="5">
    <source>
        <dbReference type="ARBA" id="ARBA00035337"/>
    </source>
</evidence>
<dbReference type="CDD" id="cd00463">
    <property type="entry name" value="Ribosomal_L31e"/>
    <property type="match status" value="1"/>
</dbReference>
<dbReference type="GO" id="GO:0006412">
    <property type="term" value="P:translation"/>
    <property type="evidence" value="ECO:0007669"/>
    <property type="project" value="InterPro"/>
</dbReference>
<comment type="similarity">
    <text evidence="1">Belongs to the eukaryotic ribosomal protein eL31 family.</text>
</comment>
<feature type="transmembrane region" description="Helical" evidence="6">
    <location>
        <begin position="1124"/>
        <end position="1144"/>
    </location>
</feature>
<feature type="transmembrane region" description="Helical" evidence="6">
    <location>
        <begin position="1097"/>
        <end position="1118"/>
    </location>
</feature>
<dbReference type="GO" id="GO:0005840">
    <property type="term" value="C:ribosome"/>
    <property type="evidence" value="ECO:0007669"/>
    <property type="project" value="UniProtKB-KW"/>
</dbReference>
<dbReference type="OrthoDB" id="5568754at2759"/>
<dbReference type="GO" id="GO:0000166">
    <property type="term" value="F:nucleotide binding"/>
    <property type="evidence" value="ECO:0007669"/>
    <property type="project" value="InterPro"/>
</dbReference>
<evidence type="ECO:0000256" key="2">
    <source>
        <dbReference type="ARBA" id="ARBA00022980"/>
    </source>
</evidence>
<keyword evidence="6" id="KW-0472">Membrane</keyword>